<keyword evidence="1" id="KW-0472">Membrane</keyword>
<keyword evidence="1" id="KW-0812">Transmembrane</keyword>
<feature type="transmembrane region" description="Helical" evidence="1">
    <location>
        <begin position="7"/>
        <end position="28"/>
    </location>
</feature>
<feature type="transmembrane region" description="Helical" evidence="1">
    <location>
        <begin position="34"/>
        <end position="53"/>
    </location>
</feature>
<gene>
    <name evidence="2" type="ORF">ACFQVD_05990</name>
</gene>
<evidence type="ECO:0000256" key="1">
    <source>
        <dbReference type="SAM" id="Phobius"/>
    </source>
</evidence>
<comment type="caution">
    <text evidence="2">The sequence shown here is derived from an EMBL/GenBank/DDBJ whole genome shotgun (WGS) entry which is preliminary data.</text>
</comment>
<dbReference type="RefSeq" id="WP_343977931.1">
    <property type="nucleotide sequence ID" value="NZ_BAAAGK010000158.1"/>
</dbReference>
<proteinExistence type="predicted"/>
<organism evidence="2 3">
    <name type="scientific">Streptosporangium amethystogenes subsp. fukuiense</name>
    <dbReference type="NCBI Taxonomy" id="698418"/>
    <lineage>
        <taxon>Bacteria</taxon>
        <taxon>Bacillati</taxon>
        <taxon>Actinomycetota</taxon>
        <taxon>Actinomycetes</taxon>
        <taxon>Streptosporangiales</taxon>
        <taxon>Streptosporangiaceae</taxon>
        <taxon>Streptosporangium</taxon>
    </lineage>
</organism>
<name>A0ABW2SUB2_9ACTN</name>
<accession>A0ABW2SUB2</accession>
<evidence type="ECO:0000313" key="3">
    <source>
        <dbReference type="Proteomes" id="UP001596514"/>
    </source>
</evidence>
<protein>
    <submittedName>
        <fullName evidence="2">Uncharacterized protein</fullName>
    </submittedName>
</protein>
<keyword evidence="3" id="KW-1185">Reference proteome</keyword>
<evidence type="ECO:0000313" key="2">
    <source>
        <dbReference type="EMBL" id="MFC7599657.1"/>
    </source>
</evidence>
<keyword evidence="1" id="KW-1133">Transmembrane helix</keyword>
<dbReference type="EMBL" id="JBHTEE010000001">
    <property type="protein sequence ID" value="MFC7599657.1"/>
    <property type="molecule type" value="Genomic_DNA"/>
</dbReference>
<sequence length="77" mass="8201">MTVTVSALTSTAPVLLSLVVTFALLPAWRPVPPAIPDTVAGMAFPIAATFLIAHRLRLVTAWLPLCWFGSSGRRSTP</sequence>
<reference evidence="3" key="1">
    <citation type="journal article" date="2019" name="Int. J. Syst. Evol. Microbiol.">
        <title>The Global Catalogue of Microorganisms (GCM) 10K type strain sequencing project: providing services to taxonomists for standard genome sequencing and annotation.</title>
        <authorList>
            <consortium name="The Broad Institute Genomics Platform"/>
            <consortium name="The Broad Institute Genome Sequencing Center for Infectious Disease"/>
            <person name="Wu L."/>
            <person name="Ma J."/>
        </authorList>
    </citation>
    <scope>NUCLEOTIDE SEQUENCE [LARGE SCALE GENOMIC DNA]</scope>
    <source>
        <strain evidence="3">JCM 10083</strain>
    </source>
</reference>
<dbReference type="Proteomes" id="UP001596514">
    <property type="component" value="Unassembled WGS sequence"/>
</dbReference>